<dbReference type="AlphaFoldDB" id="A0A0L0D1H7"/>
<dbReference type="GeneID" id="25560024"/>
<dbReference type="GO" id="GO:0004180">
    <property type="term" value="F:carboxypeptidase activity"/>
    <property type="evidence" value="ECO:0007669"/>
    <property type="project" value="UniProtKB-KW"/>
</dbReference>
<dbReference type="InterPro" id="IPR029058">
    <property type="entry name" value="AB_hydrolase_fold"/>
</dbReference>
<name>A0A0L0D1H7_THETB</name>
<dbReference type="InterPro" id="IPR008758">
    <property type="entry name" value="Peptidase_S28"/>
</dbReference>
<feature type="chain" id="PRO_5005537094" evidence="6">
    <location>
        <begin position="24"/>
        <end position="491"/>
    </location>
</feature>
<dbReference type="eggNOG" id="KOG2182">
    <property type="taxonomic scope" value="Eukaryota"/>
</dbReference>
<evidence type="ECO:0000313" key="8">
    <source>
        <dbReference type="Proteomes" id="UP000054408"/>
    </source>
</evidence>
<evidence type="ECO:0000256" key="2">
    <source>
        <dbReference type="ARBA" id="ARBA00022670"/>
    </source>
</evidence>
<dbReference type="PANTHER" id="PTHR11010:SF11">
    <property type="entry name" value="THYMUS-SPECIFIC SERINE PROTEASE"/>
    <property type="match status" value="1"/>
</dbReference>
<evidence type="ECO:0000256" key="6">
    <source>
        <dbReference type="SAM" id="SignalP"/>
    </source>
</evidence>
<organism evidence="7 8">
    <name type="scientific">Thecamonas trahens ATCC 50062</name>
    <dbReference type="NCBI Taxonomy" id="461836"/>
    <lineage>
        <taxon>Eukaryota</taxon>
        <taxon>Apusozoa</taxon>
        <taxon>Apusomonadida</taxon>
        <taxon>Apusomonadidae</taxon>
        <taxon>Thecamonas</taxon>
    </lineage>
</organism>
<dbReference type="EMBL" id="GL349433">
    <property type="protein sequence ID" value="KNC46087.1"/>
    <property type="molecule type" value="Genomic_DNA"/>
</dbReference>
<gene>
    <name evidence="7" type="ORF">AMSG_00205</name>
</gene>
<dbReference type="Pfam" id="PF05577">
    <property type="entry name" value="Peptidase_S28"/>
    <property type="match status" value="1"/>
</dbReference>
<keyword evidence="7" id="KW-0121">Carboxypeptidase</keyword>
<dbReference type="GO" id="GO:0008239">
    <property type="term" value="F:dipeptidyl-peptidase activity"/>
    <property type="evidence" value="ECO:0007669"/>
    <property type="project" value="TreeGrafter"/>
</dbReference>
<dbReference type="InterPro" id="IPR042269">
    <property type="entry name" value="Ser_carbopepase_S28_SKS"/>
</dbReference>
<dbReference type="Gene3D" id="3.40.50.1820">
    <property type="entry name" value="alpha/beta hydrolase"/>
    <property type="match status" value="1"/>
</dbReference>
<evidence type="ECO:0000256" key="3">
    <source>
        <dbReference type="ARBA" id="ARBA00022729"/>
    </source>
</evidence>
<comment type="similarity">
    <text evidence="1">Belongs to the peptidase S28 family.</text>
</comment>
<reference evidence="7 8" key="1">
    <citation type="submission" date="2010-05" db="EMBL/GenBank/DDBJ databases">
        <title>The Genome Sequence of Thecamonas trahens ATCC 50062.</title>
        <authorList>
            <consortium name="The Broad Institute Genome Sequencing Platform"/>
            <person name="Russ C."/>
            <person name="Cuomo C."/>
            <person name="Shea T."/>
            <person name="Young S.K."/>
            <person name="Zeng Q."/>
            <person name="Koehrsen M."/>
            <person name="Haas B."/>
            <person name="Borodovsky M."/>
            <person name="Guigo R."/>
            <person name="Alvarado L."/>
            <person name="Berlin A."/>
            <person name="Bochicchio J."/>
            <person name="Borenstein D."/>
            <person name="Chapman S."/>
            <person name="Chen Z."/>
            <person name="Freedman E."/>
            <person name="Gellesch M."/>
            <person name="Goldberg J."/>
            <person name="Griggs A."/>
            <person name="Gujja S."/>
            <person name="Heilman E."/>
            <person name="Heiman D."/>
            <person name="Hepburn T."/>
            <person name="Howarth C."/>
            <person name="Jen D."/>
            <person name="Larson L."/>
            <person name="Mehta T."/>
            <person name="Park D."/>
            <person name="Pearson M."/>
            <person name="Roberts A."/>
            <person name="Saif S."/>
            <person name="Shenoy N."/>
            <person name="Sisk P."/>
            <person name="Stolte C."/>
            <person name="Sykes S."/>
            <person name="Thomson T."/>
            <person name="Walk T."/>
            <person name="White J."/>
            <person name="Yandava C."/>
            <person name="Burger G."/>
            <person name="Gray M.W."/>
            <person name="Holland P.W.H."/>
            <person name="King N."/>
            <person name="Lang F.B.F."/>
            <person name="Roger A.J."/>
            <person name="Ruiz-Trillo I."/>
            <person name="Lander E."/>
            <person name="Nusbaum C."/>
        </authorList>
    </citation>
    <scope>NUCLEOTIDE SEQUENCE [LARGE SCALE GENOMIC DNA]</scope>
    <source>
        <strain evidence="7 8">ATCC 50062</strain>
    </source>
</reference>
<dbReference type="Gene3D" id="1.20.120.980">
    <property type="entry name" value="Serine carboxypeptidase S28, SKS domain"/>
    <property type="match status" value="1"/>
</dbReference>
<evidence type="ECO:0000256" key="1">
    <source>
        <dbReference type="ARBA" id="ARBA00011079"/>
    </source>
</evidence>
<protein>
    <submittedName>
        <fullName evidence="7">Prolylcarboxypeptidase</fullName>
    </submittedName>
</protein>
<dbReference type="OrthoDB" id="406761at2759"/>
<dbReference type="GO" id="GO:0070008">
    <property type="term" value="F:serine-type exopeptidase activity"/>
    <property type="evidence" value="ECO:0007669"/>
    <property type="project" value="InterPro"/>
</dbReference>
<evidence type="ECO:0000256" key="4">
    <source>
        <dbReference type="ARBA" id="ARBA00022801"/>
    </source>
</evidence>
<evidence type="ECO:0000256" key="5">
    <source>
        <dbReference type="ARBA" id="ARBA00023180"/>
    </source>
</evidence>
<dbReference type="OMA" id="NDYIDSQ"/>
<keyword evidence="2" id="KW-0645">Protease</keyword>
<dbReference type="RefSeq" id="XP_013763067.1">
    <property type="nucleotide sequence ID" value="XM_013907613.1"/>
</dbReference>
<evidence type="ECO:0000313" key="7">
    <source>
        <dbReference type="EMBL" id="KNC46087.1"/>
    </source>
</evidence>
<proteinExistence type="inferred from homology"/>
<feature type="signal peptide" evidence="6">
    <location>
        <begin position="1"/>
        <end position="23"/>
    </location>
</feature>
<keyword evidence="8" id="KW-1185">Reference proteome</keyword>
<sequence>MKTGSATLVALLAMAVLATVAHGSLVSVARAVKAKAAAAGLGDGPRRRRATPNAGTYAQRYYVNDTFFDGTGPVFLCMGGETPLYDAVAITGSYHCGFMVEVLARNHSALILALEHRFYGASMPRPDLSVDSLKLLTTPQALADMASFVKYASTKFGLTSANKWVTFGGSYPGMMAAWSRLFYPELIHASVASSAPVQAQVEFTGYLDVVAASMAAPIVGGSAECVDVLKAGYAAVGEMLAGSAAQRAQLASEFGVCSGAASSLDDKANWVVFTESLGGLLPVQENDPACTTPVCDIASVCSTALQVVKSGGKPYDAIASINAIANAGQCLNVSYTGEMAALMDTHPDPNSVNAIMRSWTWQTCTEYGYYQVCNPDSDCISVSSPHLNDIESYLVQCKQAFGVSPAETYAAANASNARTGGWNPHSSNILWVNGAIDPWHALSINKPVNGMPAIYVPGASHHFWTHPPLPTDQQPIVAARLAIAAQLQQWL</sequence>
<accession>A0A0L0D1H7</accession>
<dbReference type="GO" id="GO:0006508">
    <property type="term" value="P:proteolysis"/>
    <property type="evidence" value="ECO:0007669"/>
    <property type="project" value="UniProtKB-KW"/>
</dbReference>
<dbReference type="SUPFAM" id="SSF53474">
    <property type="entry name" value="alpha/beta-Hydrolases"/>
    <property type="match status" value="1"/>
</dbReference>
<keyword evidence="5" id="KW-0325">Glycoprotein</keyword>
<dbReference type="PANTHER" id="PTHR11010">
    <property type="entry name" value="PROTEASE S28 PRO-X CARBOXYPEPTIDASE-RELATED"/>
    <property type="match status" value="1"/>
</dbReference>
<keyword evidence="4" id="KW-0378">Hydrolase</keyword>
<dbReference type="Proteomes" id="UP000054408">
    <property type="component" value="Unassembled WGS sequence"/>
</dbReference>
<keyword evidence="3 6" id="KW-0732">Signal</keyword>